<evidence type="ECO:0000256" key="2">
    <source>
        <dbReference type="SAM" id="MobiDB-lite"/>
    </source>
</evidence>
<reference evidence="4 5" key="1">
    <citation type="submission" date="2014-01" db="EMBL/GenBank/DDBJ databases">
        <title>Full genme sequencing of cellulolytic bacterium Gynuella sunshinyii YC6258T gen. nov., sp. nov.</title>
        <authorList>
            <person name="Khan H."/>
            <person name="Chung E.J."/>
            <person name="Chung Y.R."/>
        </authorList>
    </citation>
    <scope>NUCLEOTIDE SEQUENCE [LARGE SCALE GENOMIC DNA]</scope>
    <source>
        <strain evidence="4 5">YC6258</strain>
    </source>
</reference>
<keyword evidence="1" id="KW-0677">Repeat</keyword>
<dbReference type="STRING" id="1445510.YC6258_00155"/>
<accession>A0A0C5VCJ7</accession>
<dbReference type="InterPro" id="IPR056823">
    <property type="entry name" value="TEN-like_YD-shell"/>
</dbReference>
<protein>
    <submittedName>
        <fullName evidence="4">Rhs family protein</fullName>
    </submittedName>
</protein>
<dbReference type="Pfam" id="PF05593">
    <property type="entry name" value="RHS_repeat"/>
    <property type="match status" value="2"/>
</dbReference>
<sequence length="928" mass="104307">MIEDLPSIYTSSDNVSHDTGIFFEKIYIPNNKQFYFSATVNASLYDLSTSGNVFNTYYQFLESVKVPYHDFENEKTIDLGNSRYQLVKTDGVYRPSEIASPIVSLKTGSNEENQSIWVLTLKNGHKQFFNNRGLIVKDVFPSLGKNFVIYEYGSHLQLLKKTDSTGRSLIYNYDNTGRFTSITLPDGGTILYEFASIHDQRVLTAVQWPDGRRVRYTYNEEDYYSGPNNYFALTGKFDTNDTRIGTYTYQSGKAVTTERAGGVDKWAFVRNASLVTLTNANNFSTRQYYKTVNGVYQYYKDYIPATDINAAKSNLLSYDNDGLIIQSQDFAGNKTQFDYDDSGQRTARVEGIASSVSGSYASSTISLPDGARKTSTERFDDGRIRRVVQPGLFVTYLYDGDADPLTGINVHCDESASTSIVSRLCTIRQQATLDNNGEQGFDAQIDARYKPRETNYYYNAQGRLVHQTGRQTLTYQYYDNGDIQYVRDANDQVLVHYLDYDAGGRIKSLEDANGAVTQYSYNAMGKVSAIQNDSGVYSISYDDNGLVSAVSPLSGTVINYHYDNAQRMTDIEDSFGNRIHYDLDLMGNVLSTQIHDASGTLVRQHQQAFDELSRLRQSIGGTDQQTTQYGYDANDNNTRITDPKQNPDTTQQFDALNRLTQITDSAGGITYFSYDSQDRITSVTDPRGLVTRYQYNGFGDLATLTSPDTGTTTFAYDDAGNLIQKTDAHGTVTQYTYDALNRLTGIHYPANSEEDISYRYDETGQNNAGIGRLTSLSQSHLEQHYSYNSVGQITQVLSRLHDQNISAITQYRYNAQGQLTRLTYPTGTVLNYEYNDQGQLQHITWQANQSVAAQPLIRDLTYLPFGPATGFTYGNGIQQSYTYDLDYRLTDLSSRIQDWAYHTTSTATSNKSRTSPTVPWIRASATMA</sequence>
<dbReference type="KEGG" id="gsn:YC6258_00155"/>
<feature type="region of interest" description="Disordered" evidence="2">
    <location>
        <begin position="624"/>
        <end position="647"/>
    </location>
</feature>
<dbReference type="PANTHER" id="PTHR32305:SF15">
    <property type="entry name" value="PROTEIN RHSA-RELATED"/>
    <property type="match status" value="1"/>
</dbReference>
<gene>
    <name evidence="4" type="ORF">YC6258_00155</name>
</gene>
<organism evidence="4 5">
    <name type="scientific">Gynuella sunshinyii YC6258</name>
    <dbReference type="NCBI Taxonomy" id="1445510"/>
    <lineage>
        <taxon>Bacteria</taxon>
        <taxon>Pseudomonadati</taxon>
        <taxon>Pseudomonadota</taxon>
        <taxon>Gammaproteobacteria</taxon>
        <taxon>Oceanospirillales</taxon>
        <taxon>Saccharospirillaceae</taxon>
        <taxon>Gynuella</taxon>
    </lineage>
</organism>
<dbReference type="InterPro" id="IPR006530">
    <property type="entry name" value="YD"/>
</dbReference>
<proteinExistence type="predicted"/>
<evidence type="ECO:0000313" key="5">
    <source>
        <dbReference type="Proteomes" id="UP000032266"/>
    </source>
</evidence>
<dbReference type="EMBL" id="CP007142">
    <property type="protein sequence ID" value="AJQ92207.1"/>
    <property type="molecule type" value="Genomic_DNA"/>
</dbReference>
<feature type="domain" description="Teneurin-like YD-shell" evidence="3">
    <location>
        <begin position="584"/>
        <end position="765"/>
    </location>
</feature>
<dbReference type="Pfam" id="PF25023">
    <property type="entry name" value="TEN_YD-shell"/>
    <property type="match status" value="2"/>
</dbReference>
<evidence type="ECO:0000313" key="4">
    <source>
        <dbReference type="EMBL" id="AJQ92207.1"/>
    </source>
</evidence>
<dbReference type="HOGENOM" id="CLU_314907_0_0_6"/>
<evidence type="ECO:0000259" key="3">
    <source>
        <dbReference type="Pfam" id="PF25023"/>
    </source>
</evidence>
<dbReference type="InterPro" id="IPR050708">
    <property type="entry name" value="T6SS_VgrG/RHS"/>
</dbReference>
<keyword evidence="5" id="KW-1185">Reference proteome</keyword>
<name>A0A0C5VCJ7_9GAMM</name>
<dbReference type="Proteomes" id="UP000032266">
    <property type="component" value="Chromosome"/>
</dbReference>
<feature type="domain" description="Teneurin-like YD-shell" evidence="3">
    <location>
        <begin position="450"/>
        <end position="580"/>
    </location>
</feature>
<dbReference type="Gene3D" id="2.180.10.10">
    <property type="entry name" value="RHS repeat-associated core"/>
    <property type="match status" value="3"/>
</dbReference>
<dbReference type="PANTHER" id="PTHR32305">
    <property type="match status" value="1"/>
</dbReference>
<dbReference type="AlphaFoldDB" id="A0A0C5VCJ7"/>
<evidence type="ECO:0000256" key="1">
    <source>
        <dbReference type="ARBA" id="ARBA00022737"/>
    </source>
</evidence>
<dbReference type="InterPro" id="IPR031325">
    <property type="entry name" value="RHS_repeat"/>
</dbReference>
<dbReference type="NCBIfam" id="TIGR01643">
    <property type="entry name" value="YD_repeat_2x"/>
    <property type="match status" value="5"/>
</dbReference>